<evidence type="ECO:0000313" key="2">
    <source>
        <dbReference type="EMBL" id="MFC3052767.1"/>
    </source>
</evidence>
<comment type="caution">
    <text evidence="2">The sequence shown here is derived from an EMBL/GenBank/DDBJ whole genome shotgun (WGS) entry which is preliminary data.</text>
</comment>
<feature type="chain" id="PRO_5045691132" description="Tetratricopeptide repeat protein" evidence="1">
    <location>
        <begin position="22"/>
        <end position="121"/>
    </location>
</feature>
<accession>A0ABV7D811</accession>
<dbReference type="InterPro" id="IPR011990">
    <property type="entry name" value="TPR-like_helical_dom_sf"/>
</dbReference>
<evidence type="ECO:0008006" key="4">
    <source>
        <dbReference type="Google" id="ProtNLM"/>
    </source>
</evidence>
<gene>
    <name evidence="2" type="ORF">ACFOKA_12705</name>
</gene>
<keyword evidence="3" id="KW-1185">Reference proteome</keyword>
<proteinExistence type="predicted"/>
<evidence type="ECO:0000313" key="3">
    <source>
        <dbReference type="Proteomes" id="UP001595444"/>
    </source>
</evidence>
<organism evidence="2 3">
    <name type="scientific">Kordiimonas pumila</name>
    <dbReference type="NCBI Taxonomy" id="2161677"/>
    <lineage>
        <taxon>Bacteria</taxon>
        <taxon>Pseudomonadati</taxon>
        <taxon>Pseudomonadota</taxon>
        <taxon>Alphaproteobacteria</taxon>
        <taxon>Kordiimonadales</taxon>
        <taxon>Kordiimonadaceae</taxon>
        <taxon>Kordiimonas</taxon>
    </lineage>
</organism>
<dbReference type="EMBL" id="JBHRSL010000010">
    <property type="protein sequence ID" value="MFC3052767.1"/>
    <property type="molecule type" value="Genomic_DNA"/>
</dbReference>
<feature type="signal peptide" evidence="1">
    <location>
        <begin position="1"/>
        <end position="21"/>
    </location>
</feature>
<reference evidence="3" key="1">
    <citation type="journal article" date="2019" name="Int. J. Syst. Evol. Microbiol.">
        <title>The Global Catalogue of Microorganisms (GCM) 10K type strain sequencing project: providing services to taxonomists for standard genome sequencing and annotation.</title>
        <authorList>
            <consortium name="The Broad Institute Genomics Platform"/>
            <consortium name="The Broad Institute Genome Sequencing Center for Infectious Disease"/>
            <person name="Wu L."/>
            <person name="Ma J."/>
        </authorList>
    </citation>
    <scope>NUCLEOTIDE SEQUENCE [LARGE SCALE GENOMIC DNA]</scope>
    <source>
        <strain evidence="3">KCTC 62164</strain>
    </source>
</reference>
<sequence>MRYTSIGAIISVAFFASTVSAEEIRVAFDDTATSYAAQELSTGDWSSAEAALVGGEFSEEDQVFAKLNLAFVYSTTGRRDQAVAIYRDILADKENPYALLRNGEPRRVKTIAMTALNRLGE</sequence>
<evidence type="ECO:0000256" key="1">
    <source>
        <dbReference type="SAM" id="SignalP"/>
    </source>
</evidence>
<name>A0ABV7D811_9PROT</name>
<protein>
    <recommendedName>
        <fullName evidence="4">Tetratricopeptide repeat protein</fullName>
    </recommendedName>
</protein>
<keyword evidence="1" id="KW-0732">Signal</keyword>
<dbReference type="RefSeq" id="WP_194213585.1">
    <property type="nucleotide sequence ID" value="NZ_CP061205.1"/>
</dbReference>
<dbReference type="Proteomes" id="UP001595444">
    <property type="component" value="Unassembled WGS sequence"/>
</dbReference>
<dbReference type="SUPFAM" id="SSF48452">
    <property type="entry name" value="TPR-like"/>
    <property type="match status" value="1"/>
</dbReference>